<dbReference type="RefSeq" id="XP_030997524.1">
    <property type="nucleotide sequence ID" value="XM_031135544.1"/>
</dbReference>
<dbReference type="Pfam" id="PF13450">
    <property type="entry name" value="NAD_binding_8"/>
    <property type="match status" value="1"/>
</dbReference>
<evidence type="ECO:0000256" key="1">
    <source>
        <dbReference type="ARBA" id="ARBA00010790"/>
    </source>
</evidence>
<dbReference type="EMBL" id="SKBQ01000001">
    <property type="protein sequence ID" value="TPX15813.1"/>
    <property type="molecule type" value="Genomic_DNA"/>
</dbReference>
<accession>A0A507B7Z4</accession>
<evidence type="ECO:0000313" key="5">
    <source>
        <dbReference type="EMBL" id="TPX15813.1"/>
    </source>
</evidence>
<dbReference type="SUPFAM" id="SSF49344">
    <property type="entry name" value="CBD9-like"/>
    <property type="match status" value="1"/>
</dbReference>
<evidence type="ECO:0000313" key="6">
    <source>
        <dbReference type="Proteomes" id="UP000319257"/>
    </source>
</evidence>
<dbReference type="InterPro" id="IPR007867">
    <property type="entry name" value="GMC_OxRtase_C"/>
</dbReference>
<dbReference type="GeneID" id="41967594"/>
<dbReference type="GO" id="GO:0050660">
    <property type="term" value="F:flavin adenine dinucleotide binding"/>
    <property type="evidence" value="ECO:0007669"/>
    <property type="project" value="InterPro"/>
</dbReference>
<evidence type="ECO:0000256" key="3">
    <source>
        <dbReference type="SAM" id="SignalP"/>
    </source>
</evidence>
<dbReference type="PROSITE" id="PS00624">
    <property type="entry name" value="GMC_OXRED_2"/>
    <property type="match status" value="1"/>
</dbReference>
<dbReference type="SUPFAM" id="SSF54373">
    <property type="entry name" value="FAD-linked reductases, C-terminal domain"/>
    <property type="match status" value="1"/>
</dbReference>
<dbReference type="InterPro" id="IPR053208">
    <property type="entry name" value="GMC_Oxidoreductase_CD"/>
</dbReference>
<dbReference type="InParanoid" id="A0A507B7Z4"/>
<dbReference type="Pfam" id="PF16010">
    <property type="entry name" value="CDH-cyt"/>
    <property type="match status" value="1"/>
</dbReference>
<dbReference type="Pfam" id="PF00732">
    <property type="entry name" value="GMC_oxred_N"/>
    <property type="match status" value="1"/>
</dbReference>
<dbReference type="Pfam" id="PF05199">
    <property type="entry name" value="GMC_oxred_C"/>
    <property type="match status" value="1"/>
</dbReference>
<dbReference type="Proteomes" id="UP000319257">
    <property type="component" value="Unassembled WGS sequence"/>
</dbReference>
<evidence type="ECO:0000259" key="4">
    <source>
        <dbReference type="PROSITE" id="PS00624"/>
    </source>
</evidence>
<feature type="chain" id="PRO_5021243222" description="Glucose-methanol-choline oxidoreductase N-terminal domain-containing protein" evidence="3">
    <location>
        <begin position="24"/>
        <end position="796"/>
    </location>
</feature>
<dbReference type="STRING" id="1093900.A0A507B7Z4"/>
<dbReference type="InterPro" id="IPR000172">
    <property type="entry name" value="GMC_OxRdtase_N"/>
</dbReference>
<dbReference type="Gene3D" id="3.30.410.10">
    <property type="entry name" value="Cholesterol Oxidase, domain 2"/>
    <property type="match status" value="1"/>
</dbReference>
<name>A0A507B7Z4_9PEZI</name>
<dbReference type="Gene3D" id="3.50.50.60">
    <property type="entry name" value="FAD/NAD(P)-binding domain"/>
    <property type="match status" value="1"/>
</dbReference>
<dbReference type="GO" id="GO:0016614">
    <property type="term" value="F:oxidoreductase activity, acting on CH-OH group of donors"/>
    <property type="evidence" value="ECO:0007669"/>
    <property type="project" value="InterPro"/>
</dbReference>
<sequence>MYSLRRIAAALVAGTLCVQECAAQAPTAYTDSKTNITFTTWSFTDSGGMTYGMALPEDALTKDATEYIGILRCPNTSGGWCGLSHGASGQMTQALLLMAWPYKDQVLTSFRFATGYTMPGLYTGDAKLTQISSSVNDKEFEIIYRCQGCFAWNQGGSTGSVKTTDKNLIIGRAASKKAPVNPGCPSKITYSFHDNGFGQFGADISGAVNKDYSKWSALATKTVAGECGDTTTAPPTSTPTAPTTTAPAPVASCTAVPTGTYDYIIVGGGAGGIPMADRLSEAGHSVLLLEKGPPSTGVWGGVMKPDWLNGTNLTRFDVPGLCNQIWHDSTGVACLDTDQMAGCVLGGGVAVNAGLWWKPYHLDWDENFPEGWKSKDVVAATDRVFKKIPGTTVPSQDGKRYLQQGFEVLSRGLNASGWEYVVPNDHPNSKNRSFGHSTFMFSHGERGGPLATYLVNAAQRKQFSLHMNTPAKRVVRDGAHVTGVELDCASADGKPTIVSLTKDTGRVILSAGAFGTPRLLMRSGIGPKDQLEIVKNSTDGPTMIDSKQWINLPVGYNLDDHANTDTQISHPDVVFYDFYEAWDAPNTTDKEMYLDKRSGILAQAAPNIGPLFWEEITTSDGKVRQLQWTARVEGDTNNSMIMSQYLGRGATSRGRMTLDPQLNTVVSIAPYLQNAEDREAVIKGIESLQASLKNVKNLTWITPPSNMTVAAYVDSLPKLASARRANHWIGTAKMGTDDGRKADGTAVVDTNAKVYGTDNLFVVDASIFPGHITGNPSAMITIASEQAADKILALKK</sequence>
<feature type="signal peptide" evidence="3">
    <location>
        <begin position="1"/>
        <end position="23"/>
    </location>
</feature>
<evidence type="ECO:0000256" key="2">
    <source>
        <dbReference type="SAM" id="MobiDB-lite"/>
    </source>
</evidence>
<reference evidence="5 6" key="1">
    <citation type="submission" date="2019-06" db="EMBL/GenBank/DDBJ databases">
        <title>Draft genome sequence of the filamentous fungus Phialemoniopsis curvata isolated from diesel fuel.</title>
        <authorList>
            <person name="Varaljay V.A."/>
            <person name="Lyon W.J."/>
            <person name="Crouch A.L."/>
            <person name="Drake C.E."/>
            <person name="Hollomon J.M."/>
            <person name="Nadeau L.J."/>
            <person name="Nunn H.S."/>
            <person name="Stevenson B.S."/>
            <person name="Bojanowski C.L."/>
            <person name="Crookes-Goodson W.J."/>
        </authorList>
    </citation>
    <scope>NUCLEOTIDE SEQUENCE [LARGE SCALE GENOMIC DNA]</scope>
    <source>
        <strain evidence="5 6">D216</strain>
    </source>
</reference>
<gene>
    <name evidence="5" type="ORF">E0L32_000147</name>
</gene>
<dbReference type="PANTHER" id="PTHR47190:SF2">
    <property type="entry name" value="CELLOBIOSE DEHYDROGENASE (AFU_ORTHOLOGUE AFUA_2G17620)"/>
    <property type="match status" value="1"/>
</dbReference>
<feature type="compositionally biased region" description="Low complexity" evidence="2">
    <location>
        <begin position="230"/>
        <end position="247"/>
    </location>
</feature>
<dbReference type="SUPFAM" id="SSF51905">
    <property type="entry name" value="FAD/NAD(P)-binding domain"/>
    <property type="match status" value="1"/>
</dbReference>
<keyword evidence="3" id="KW-0732">Signal</keyword>
<keyword evidence="6" id="KW-1185">Reference proteome</keyword>
<dbReference type="Gene3D" id="2.60.40.1210">
    <property type="entry name" value="Cellobiose dehydrogenase, cytochrome domain"/>
    <property type="match status" value="1"/>
</dbReference>
<dbReference type="FunFam" id="2.60.40.1210:FF:000004">
    <property type="entry name" value="Cellobiose dehydrogenase"/>
    <property type="match status" value="1"/>
</dbReference>
<comment type="caution">
    <text evidence="5">The sequence shown here is derived from an EMBL/GenBank/DDBJ whole genome shotgun (WGS) entry which is preliminary data.</text>
</comment>
<protein>
    <recommendedName>
        <fullName evidence="4">Glucose-methanol-choline oxidoreductase N-terminal domain-containing protein</fullName>
    </recommendedName>
</protein>
<comment type="similarity">
    <text evidence="1">Belongs to the GMC oxidoreductase family.</text>
</comment>
<dbReference type="AlphaFoldDB" id="A0A507B7Z4"/>
<feature type="region of interest" description="Disordered" evidence="2">
    <location>
        <begin position="226"/>
        <end position="247"/>
    </location>
</feature>
<dbReference type="InterPro" id="IPR015920">
    <property type="entry name" value="Cellobiose_DH-like_cyt"/>
</dbReference>
<dbReference type="PANTHER" id="PTHR47190">
    <property type="entry name" value="DEHYDROGENASE, PUTATIVE-RELATED"/>
    <property type="match status" value="1"/>
</dbReference>
<feature type="domain" description="Glucose-methanol-choline oxidoreductase N-terminal" evidence="4">
    <location>
        <begin position="512"/>
        <end position="526"/>
    </location>
</feature>
<dbReference type="InterPro" id="IPR036188">
    <property type="entry name" value="FAD/NAD-bd_sf"/>
</dbReference>
<proteinExistence type="inferred from homology"/>
<organism evidence="5 6">
    <name type="scientific">Thyridium curvatum</name>
    <dbReference type="NCBI Taxonomy" id="1093900"/>
    <lineage>
        <taxon>Eukaryota</taxon>
        <taxon>Fungi</taxon>
        <taxon>Dikarya</taxon>
        <taxon>Ascomycota</taxon>
        <taxon>Pezizomycotina</taxon>
        <taxon>Sordariomycetes</taxon>
        <taxon>Sordariomycetidae</taxon>
        <taxon>Thyridiales</taxon>
        <taxon>Thyridiaceae</taxon>
        <taxon>Thyridium</taxon>
    </lineage>
</organism>
<dbReference type="CDD" id="cd09630">
    <property type="entry name" value="CDH_like_cytochrome"/>
    <property type="match status" value="1"/>
</dbReference>
<dbReference type="OrthoDB" id="413885at2759"/>